<feature type="region of interest" description="Disordered" evidence="1">
    <location>
        <begin position="58"/>
        <end position="89"/>
    </location>
</feature>
<reference evidence="2 3" key="1">
    <citation type="submission" date="2014-03" db="EMBL/GenBank/DDBJ databases">
        <title>Genomics of Bifidobacteria.</title>
        <authorList>
            <person name="Ventura M."/>
            <person name="Milani C."/>
            <person name="Lugli G.A."/>
        </authorList>
    </citation>
    <scope>NUCLEOTIDE SEQUENCE [LARGE SCALE GENOMIC DNA]</scope>
    <source>
        <strain evidence="2 3">LMG 21589</strain>
    </source>
</reference>
<accession>A0A087DH31</accession>
<evidence type="ECO:0000256" key="1">
    <source>
        <dbReference type="SAM" id="MobiDB-lite"/>
    </source>
</evidence>
<dbReference type="eggNOG" id="ENOG5033BD3">
    <property type="taxonomic scope" value="Bacteria"/>
</dbReference>
<sequence>MSDKEWYFNTVAEQPEQGKVSPISHRMGPYRTRQDAIDAWRIVKERNTTWNEATRQWNRWGKTGADGDPYDDDSYDDGLDGDDVSDNKM</sequence>
<dbReference type="Proteomes" id="UP000029033">
    <property type="component" value="Unassembled WGS sequence"/>
</dbReference>
<dbReference type="RefSeq" id="WP_033518148.1">
    <property type="nucleotide sequence ID" value="NZ_CAUPKV010000007.1"/>
</dbReference>
<proteinExistence type="predicted"/>
<feature type="compositionally biased region" description="Acidic residues" evidence="1">
    <location>
        <begin position="68"/>
        <end position="89"/>
    </location>
</feature>
<keyword evidence="3" id="KW-1185">Reference proteome</keyword>
<dbReference type="STRING" id="158787.BSCA_1476"/>
<organism evidence="2 3">
    <name type="scientific">Bifidobacterium scardovii</name>
    <dbReference type="NCBI Taxonomy" id="158787"/>
    <lineage>
        <taxon>Bacteria</taxon>
        <taxon>Bacillati</taxon>
        <taxon>Actinomycetota</taxon>
        <taxon>Actinomycetes</taxon>
        <taxon>Bifidobacteriales</taxon>
        <taxon>Bifidobacteriaceae</taxon>
        <taxon>Bifidobacterium</taxon>
    </lineage>
</organism>
<dbReference type="EMBL" id="JGZO01000005">
    <property type="protein sequence ID" value="KFI94831.1"/>
    <property type="molecule type" value="Genomic_DNA"/>
</dbReference>
<gene>
    <name evidence="2" type="ORF">BSCA_1476</name>
</gene>
<dbReference type="AlphaFoldDB" id="A0A087DH31"/>
<dbReference type="GeneID" id="85166136"/>
<evidence type="ECO:0000313" key="3">
    <source>
        <dbReference type="Proteomes" id="UP000029033"/>
    </source>
</evidence>
<comment type="caution">
    <text evidence="2">The sequence shown here is derived from an EMBL/GenBank/DDBJ whole genome shotgun (WGS) entry which is preliminary data.</text>
</comment>
<evidence type="ECO:0008006" key="4">
    <source>
        <dbReference type="Google" id="ProtNLM"/>
    </source>
</evidence>
<dbReference type="OrthoDB" id="3268477at2"/>
<evidence type="ECO:0000313" key="2">
    <source>
        <dbReference type="EMBL" id="KFI94831.1"/>
    </source>
</evidence>
<protein>
    <recommendedName>
        <fullName evidence="4">SPOR domain-containing protein</fullName>
    </recommendedName>
</protein>
<name>A0A087DH31_9BIFI</name>